<reference evidence="1 2" key="1">
    <citation type="submission" date="2016-10" db="EMBL/GenBank/DDBJ databases">
        <authorList>
            <person name="Varghese N."/>
            <person name="Submissions S."/>
        </authorList>
    </citation>
    <scope>NUCLEOTIDE SEQUENCE [LARGE SCALE GENOMIC DNA]</scope>
    <source>
        <strain evidence="1 2">BS2776</strain>
    </source>
</reference>
<accession>A0ABY0RXG7</accession>
<dbReference type="EMBL" id="LT629706">
    <property type="protein sequence ID" value="SDO59272.1"/>
    <property type="molecule type" value="Genomic_DNA"/>
</dbReference>
<evidence type="ECO:0000313" key="1">
    <source>
        <dbReference type="EMBL" id="SDO59272.1"/>
    </source>
</evidence>
<gene>
    <name evidence="1" type="ORF">SAMN04490208_4289</name>
</gene>
<organism evidence="1 2">
    <name type="scientific">Pseudomonas poae</name>
    <dbReference type="NCBI Taxonomy" id="200451"/>
    <lineage>
        <taxon>Bacteria</taxon>
        <taxon>Pseudomonadati</taxon>
        <taxon>Pseudomonadota</taxon>
        <taxon>Gammaproteobacteria</taxon>
        <taxon>Pseudomonadales</taxon>
        <taxon>Pseudomonadaceae</taxon>
        <taxon>Pseudomonas</taxon>
    </lineage>
</organism>
<name>A0ABY0RXG7_9PSED</name>
<dbReference type="Proteomes" id="UP000181903">
    <property type="component" value="Chromosome I"/>
</dbReference>
<keyword evidence="2" id="KW-1185">Reference proteome</keyword>
<protein>
    <submittedName>
        <fullName evidence="1">Uncharacterized protein</fullName>
    </submittedName>
</protein>
<evidence type="ECO:0000313" key="2">
    <source>
        <dbReference type="Proteomes" id="UP000181903"/>
    </source>
</evidence>
<proteinExistence type="predicted"/>
<sequence length="74" mass="8979">MSDDFRPFTAVEVGNRLAYIRLKTWVKLFKPCHLCMRYRLDRNSIVLSRSAFDYYKNTSLYLKNIIYQDHKIKL</sequence>